<sequence>MYPRFLQLFLNNQIENLTAVFNDEYDTPSHTKKVFANMIRQGKDFFGTVTPLFAIMLIQSKAVEGEGSRQPTKPQHTPTTALPSHVEPIPTIASSSHPKKTHKHEIVHEKRGEIMEKAATTAISLDKEQGSSNIIRTQSMATLTEPIPQRTGSGSSPRRQDTILGDRPAQTSMKLNELMEIYTKLSERVLALENIKTAQDLEITNLKKRVKKLEKKKKSRTPQLKRRLFKVRIESSAEKSLGDQEDASKQGRNEIDQDEGISWFQEDAETQGRYGHDTEINTASTSITTASINITTVEPVITASAPIATAGVSVSTAEPSTPPTTTTTFIEDEDLTIAQTLMKMRKASETATRPIVPPQQQLDPKDKGKGIMQEPEKLVKVKGKDQIEYDADMAKRLQAELDEEVRLEREREEEDSNIALIEEWDTIKARIDVDAQLTERLQAEEREQIAKEQRNKPPTKAEQRKKLCTYMKHMAGYKDKDFKGKSFNAIKQMFDKAYKQVNDFVPMDTESSRKKAASKKRAGERPSKESAKRQKIEDDAEKAELKACLEIVLGDDSAVNIESLAIKYPIVDWKTHILAEDKMYYLIIRADGSIKYYKIFSAMLDDFDKQDVLDLYRLVKERFESTSLEGYDRLLWGDLITLFEPSEEDEIWKAQQDYTLISWRGGLLGIKGFLTVTTAGSSYNCWLELLLLLKIEEKNGTIVRKGDPIPNDQCPPVHTTPPLAIGALIPEKSPLQRSVEKPNAKIAAAREKKGKQALAKA</sequence>
<accession>A0ABQ4XZ67</accession>
<protein>
    <submittedName>
        <fullName evidence="3">Uncharacterized protein</fullName>
    </submittedName>
</protein>
<feature type="compositionally biased region" description="Polar residues" evidence="2">
    <location>
        <begin position="69"/>
        <end position="82"/>
    </location>
</feature>
<keyword evidence="4" id="KW-1185">Reference proteome</keyword>
<feature type="coiled-coil region" evidence="1">
    <location>
        <begin position="175"/>
        <end position="216"/>
    </location>
</feature>
<evidence type="ECO:0000313" key="3">
    <source>
        <dbReference type="EMBL" id="GJS70105.1"/>
    </source>
</evidence>
<evidence type="ECO:0000256" key="2">
    <source>
        <dbReference type="SAM" id="MobiDB-lite"/>
    </source>
</evidence>
<keyword evidence="1" id="KW-0175">Coiled coil</keyword>
<reference evidence="3" key="2">
    <citation type="submission" date="2022-01" db="EMBL/GenBank/DDBJ databases">
        <authorList>
            <person name="Yamashiro T."/>
            <person name="Shiraishi A."/>
            <person name="Satake H."/>
            <person name="Nakayama K."/>
        </authorList>
    </citation>
    <scope>NUCLEOTIDE SEQUENCE</scope>
</reference>
<proteinExistence type="predicted"/>
<reference evidence="3" key="1">
    <citation type="journal article" date="2022" name="Int. J. Mol. Sci.">
        <title>Draft Genome of Tanacetum Coccineum: Genomic Comparison of Closely Related Tanacetum-Family Plants.</title>
        <authorList>
            <person name="Yamashiro T."/>
            <person name="Shiraishi A."/>
            <person name="Nakayama K."/>
            <person name="Satake H."/>
        </authorList>
    </citation>
    <scope>NUCLEOTIDE SEQUENCE</scope>
</reference>
<name>A0ABQ4XZ67_9ASTR</name>
<gene>
    <name evidence="3" type="ORF">Tco_0702946</name>
</gene>
<dbReference type="Proteomes" id="UP001151760">
    <property type="component" value="Unassembled WGS sequence"/>
</dbReference>
<feature type="compositionally biased region" description="Basic and acidic residues" evidence="2">
    <location>
        <begin position="235"/>
        <end position="255"/>
    </location>
</feature>
<feature type="compositionally biased region" description="Basic and acidic residues" evidence="2">
    <location>
        <begin position="521"/>
        <end position="536"/>
    </location>
</feature>
<feature type="region of interest" description="Disordered" evidence="2">
    <location>
        <begin position="348"/>
        <end position="369"/>
    </location>
</feature>
<feature type="region of interest" description="Disordered" evidence="2">
    <location>
        <begin position="142"/>
        <end position="170"/>
    </location>
</feature>
<feature type="region of interest" description="Disordered" evidence="2">
    <location>
        <begin position="235"/>
        <end position="261"/>
    </location>
</feature>
<dbReference type="EMBL" id="BQNB010009910">
    <property type="protein sequence ID" value="GJS70105.1"/>
    <property type="molecule type" value="Genomic_DNA"/>
</dbReference>
<evidence type="ECO:0000256" key="1">
    <source>
        <dbReference type="SAM" id="Coils"/>
    </source>
</evidence>
<feature type="region of interest" description="Disordered" evidence="2">
    <location>
        <begin position="509"/>
        <end position="536"/>
    </location>
</feature>
<evidence type="ECO:0000313" key="4">
    <source>
        <dbReference type="Proteomes" id="UP001151760"/>
    </source>
</evidence>
<comment type="caution">
    <text evidence="3">The sequence shown here is derived from an EMBL/GenBank/DDBJ whole genome shotgun (WGS) entry which is preliminary data.</text>
</comment>
<organism evidence="3 4">
    <name type="scientific">Tanacetum coccineum</name>
    <dbReference type="NCBI Taxonomy" id="301880"/>
    <lineage>
        <taxon>Eukaryota</taxon>
        <taxon>Viridiplantae</taxon>
        <taxon>Streptophyta</taxon>
        <taxon>Embryophyta</taxon>
        <taxon>Tracheophyta</taxon>
        <taxon>Spermatophyta</taxon>
        <taxon>Magnoliopsida</taxon>
        <taxon>eudicotyledons</taxon>
        <taxon>Gunneridae</taxon>
        <taxon>Pentapetalae</taxon>
        <taxon>asterids</taxon>
        <taxon>campanulids</taxon>
        <taxon>Asterales</taxon>
        <taxon>Asteraceae</taxon>
        <taxon>Asteroideae</taxon>
        <taxon>Anthemideae</taxon>
        <taxon>Anthemidinae</taxon>
        <taxon>Tanacetum</taxon>
    </lineage>
</organism>
<feature type="region of interest" description="Disordered" evidence="2">
    <location>
        <begin position="65"/>
        <end position="103"/>
    </location>
</feature>